<feature type="compositionally biased region" description="Basic and acidic residues" evidence="1">
    <location>
        <begin position="157"/>
        <end position="177"/>
    </location>
</feature>
<name>A0A517SIV5_9PLAN</name>
<protein>
    <submittedName>
        <fullName evidence="3">Uncharacterized protein</fullName>
    </submittedName>
</protein>
<accession>A0A517SIV5</accession>
<feature type="chain" id="PRO_5022037782" evidence="2">
    <location>
        <begin position="22"/>
        <end position="276"/>
    </location>
</feature>
<evidence type="ECO:0000313" key="3">
    <source>
        <dbReference type="EMBL" id="QDT56050.1"/>
    </source>
</evidence>
<evidence type="ECO:0000256" key="1">
    <source>
        <dbReference type="SAM" id="MobiDB-lite"/>
    </source>
</evidence>
<dbReference type="AlphaFoldDB" id="A0A517SIV5"/>
<feature type="compositionally biased region" description="Low complexity" evidence="1">
    <location>
        <begin position="41"/>
        <end position="51"/>
    </location>
</feature>
<dbReference type="KEGG" id="ccos:Pan44_41000"/>
<keyword evidence="4" id="KW-1185">Reference proteome</keyword>
<dbReference type="EMBL" id="CP036271">
    <property type="protein sequence ID" value="QDT56050.1"/>
    <property type="molecule type" value="Genomic_DNA"/>
</dbReference>
<evidence type="ECO:0000313" key="4">
    <source>
        <dbReference type="Proteomes" id="UP000315700"/>
    </source>
</evidence>
<dbReference type="InParanoid" id="A0A517SIV5"/>
<feature type="region of interest" description="Disordered" evidence="1">
    <location>
        <begin position="19"/>
        <end position="79"/>
    </location>
</feature>
<keyword evidence="2" id="KW-0732">Signal</keyword>
<organism evidence="3 4">
    <name type="scientific">Caulifigura coniformis</name>
    <dbReference type="NCBI Taxonomy" id="2527983"/>
    <lineage>
        <taxon>Bacteria</taxon>
        <taxon>Pseudomonadati</taxon>
        <taxon>Planctomycetota</taxon>
        <taxon>Planctomycetia</taxon>
        <taxon>Planctomycetales</taxon>
        <taxon>Planctomycetaceae</taxon>
        <taxon>Caulifigura</taxon>
    </lineage>
</organism>
<proteinExistence type="predicted"/>
<dbReference type="Proteomes" id="UP000315700">
    <property type="component" value="Chromosome"/>
</dbReference>
<evidence type="ECO:0000256" key="2">
    <source>
        <dbReference type="SAM" id="SignalP"/>
    </source>
</evidence>
<feature type="signal peptide" evidence="2">
    <location>
        <begin position="1"/>
        <end position="21"/>
    </location>
</feature>
<reference evidence="3 4" key="1">
    <citation type="submission" date="2019-02" db="EMBL/GenBank/DDBJ databases">
        <title>Deep-cultivation of Planctomycetes and their phenomic and genomic characterization uncovers novel biology.</title>
        <authorList>
            <person name="Wiegand S."/>
            <person name="Jogler M."/>
            <person name="Boedeker C."/>
            <person name="Pinto D."/>
            <person name="Vollmers J."/>
            <person name="Rivas-Marin E."/>
            <person name="Kohn T."/>
            <person name="Peeters S.H."/>
            <person name="Heuer A."/>
            <person name="Rast P."/>
            <person name="Oberbeckmann S."/>
            <person name="Bunk B."/>
            <person name="Jeske O."/>
            <person name="Meyerdierks A."/>
            <person name="Storesund J.E."/>
            <person name="Kallscheuer N."/>
            <person name="Luecker S."/>
            <person name="Lage O.M."/>
            <person name="Pohl T."/>
            <person name="Merkel B.J."/>
            <person name="Hornburger P."/>
            <person name="Mueller R.-W."/>
            <person name="Bruemmer F."/>
            <person name="Labrenz M."/>
            <person name="Spormann A.M."/>
            <person name="Op den Camp H."/>
            <person name="Overmann J."/>
            <person name="Amann R."/>
            <person name="Jetten M.S.M."/>
            <person name="Mascher T."/>
            <person name="Medema M.H."/>
            <person name="Devos D.P."/>
            <person name="Kaster A.-K."/>
            <person name="Ovreas L."/>
            <person name="Rohde M."/>
            <person name="Galperin M.Y."/>
            <person name="Jogler C."/>
        </authorList>
    </citation>
    <scope>NUCLEOTIDE SEQUENCE [LARGE SCALE GENOMIC DNA]</scope>
    <source>
        <strain evidence="3 4">Pan44</strain>
    </source>
</reference>
<sequence length="276" mass="29492" precursor="true">MQIRIAVVASVVAIGSAVAEAQPPRRPDGPPHAGHSTPQARVVTRVNVNVDTDVDVSHGPARPADSDEGGNEENEVSRDSNAFGELVEAVLNRTGSGPAISVITDININVQTSVRVNKGPAPGHRPPHGIDDERRQQAAPRSPENRPAKKKKRPRKPNSEESEAKAPEPEDIRTTISLDRLKLGKDLEVGLSGEVRDEEQAREIARQINARTQQSLLGVAMIGMLVPNEQESLAVIRKGLGSVKADAQGAELSISAAIPRETPLAVKNVIQAAMKR</sequence>
<feature type="region of interest" description="Disordered" evidence="1">
    <location>
        <begin position="114"/>
        <end position="177"/>
    </location>
</feature>
<dbReference type="RefSeq" id="WP_145032818.1">
    <property type="nucleotide sequence ID" value="NZ_CP036271.1"/>
</dbReference>
<gene>
    <name evidence="3" type="ORF">Pan44_41000</name>
</gene>